<gene>
    <name evidence="6" type="ORF">SELMODRAFT_419040</name>
</gene>
<evidence type="ECO:0000259" key="4">
    <source>
        <dbReference type="Pfam" id="PF23598"/>
    </source>
</evidence>
<dbReference type="FunCoup" id="D8S7M5">
    <property type="interactions" value="1358"/>
</dbReference>
<evidence type="ECO:0000256" key="1">
    <source>
        <dbReference type="ARBA" id="ARBA00022614"/>
    </source>
</evidence>
<dbReference type="Pfam" id="PF23598">
    <property type="entry name" value="LRR_14"/>
    <property type="match status" value="1"/>
</dbReference>
<dbReference type="GO" id="GO:0006952">
    <property type="term" value="P:defense response"/>
    <property type="evidence" value="ECO:0007669"/>
    <property type="project" value="UniProtKB-KW"/>
</dbReference>
<dbReference type="Pfam" id="PF25019">
    <property type="entry name" value="LRR_R13L1-DRL21"/>
    <property type="match status" value="1"/>
</dbReference>
<dbReference type="Gene3D" id="1.10.8.430">
    <property type="entry name" value="Helical domain of apoptotic protease-activating factors"/>
    <property type="match status" value="1"/>
</dbReference>
<keyword evidence="7" id="KW-1185">Reference proteome</keyword>
<dbReference type="AlphaFoldDB" id="D8S7M5"/>
<dbReference type="HOGENOM" id="CLU_417039_0_0_1"/>
<dbReference type="Proteomes" id="UP000001514">
    <property type="component" value="Unassembled WGS sequence"/>
</dbReference>
<dbReference type="PANTHER" id="PTHR36766">
    <property type="entry name" value="PLANT BROAD-SPECTRUM MILDEW RESISTANCE PROTEIN RPW8"/>
    <property type="match status" value="1"/>
</dbReference>
<keyword evidence="3" id="KW-0611">Plant defense</keyword>
<evidence type="ECO:0000256" key="3">
    <source>
        <dbReference type="ARBA" id="ARBA00022821"/>
    </source>
</evidence>
<dbReference type="InParanoid" id="D8S7M5"/>
<sequence length="658" mass="74077">MGLLGKEDSMKLFGVHAFPNQNHAPVSKEVVEQVVEKCGGLPLVLKVIGRRMAATQDWDNVLSRLKEQQLLALDEEQQVLEGEGLVANIAEAKNVLERLKNHALITEEEKDGRGETLKRYRIHDALLALALHILEQEGPRCYFKAGQSQMKDMGDAFTSDYNRISLAWCSISEIPLPKKNRLRVSDTTCLLLDYNLDLTALPSLSHFRRLKVLCLSHTGVVSLPHSIGQLKTLEALDFSWDVSLESIPDSLGNLTNLSYLNLADCRRLKSFPVDALLKLTKLVYLNGKRCHGMWTCHRPHHRLFEQKKCLNRRFGRLYLDGMFQALTELEVLIIDTALPVDIPVSIGKLTHLKQLEIRSWQVGTCDSFQGLPNLDILRLEGLELPLTWDWSKCVRLRTLEVRRFGQSDFKVISSMENLQELHIDGNLEGLPFLTQKMIPMLISLSLSNCKSLIGVPTISQLASLKVLNIDTCPSLKDLSISFLPNLETVTLGFCNEVTTINISECPSLRVVRIEYFPMLACVTFGGKFPRLEGIILGGFEQLPDVSLGAMDAFPQLTRLEIARCGTDQLPEWFTSLTTLRTLELRYLENLNVIPDGVARLPLLRVLHLGGCKKMNMLPFADSEDSSFYPSLEYLCLTDTSVSQEHLSQRLLQSFNGLQ</sequence>
<reference evidence="6 7" key="1">
    <citation type="journal article" date="2011" name="Science">
        <title>The Selaginella genome identifies genetic changes associated with the evolution of vascular plants.</title>
        <authorList>
            <person name="Banks J.A."/>
            <person name="Nishiyama T."/>
            <person name="Hasebe M."/>
            <person name="Bowman J.L."/>
            <person name="Gribskov M."/>
            <person name="dePamphilis C."/>
            <person name="Albert V.A."/>
            <person name="Aono N."/>
            <person name="Aoyama T."/>
            <person name="Ambrose B.A."/>
            <person name="Ashton N.W."/>
            <person name="Axtell M.J."/>
            <person name="Barker E."/>
            <person name="Barker M.S."/>
            <person name="Bennetzen J.L."/>
            <person name="Bonawitz N.D."/>
            <person name="Chapple C."/>
            <person name="Cheng C."/>
            <person name="Correa L.G."/>
            <person name="Dacre M."/>
            <person name="DeBarry J."/>
            <person name="Dreyer I."/>
            <person name="Elias M."/>
            <person name="Engstrom E.M."/>
            <person name="Estelle M."/>
            <person name="Feng L."/>
            <person name="Finet C."/>
            <person name="Floyd S.K."/>
            <person name="Frommer W.B."/>
            <person name="Fujita T."/>
            <person name="Gramzow L."/>
            <person name="Gutensohn M."/>
            <person name="Harholt J."/>
            <person name="Hattori M."/>
            <person name="Heyl A."/>
            <person name="Hirai T."/>
            <person name="Hiwatashi Y."/>
            <person name="Ishikawa M."/>
            <person name="Iwata M."/>
            <person name="Karol K.G."/>
            <person name="Koehler B."/>
            <person name="Kolukisaoglu U."/>
            <person name="Kubo M."/>
            <person name="Kurata T."/>
            <person name="Lalonde S."/>
            <person name="Li K."/>
            <person name="Li Y."/>
            <person name="Litt A."/>
            <person name="Lyons E."/>
            <person name="Manning G."/>
            <person name="Maruyama T."/>
            <person name="Michael T.P."/>
            <person name="Mikami K."/>
            <person name="Miyazaki S."/>
            <person name="Morinaga S."/>
            <person name="Murata T."/>
            <person name="Mueller-Roeber B."/>
            <person name="Nelson D.R."/>
            <person name="Obara M."/>
            <person name="Oguri Y."/>
            <person name="Olmstead R.G."/>
            <person name="Onodera N."/>
            <person name="Petersen B.L."/>
            <person name="Pils B."/>
            <person name="Prigge M."/>
            <person name="Rensing S.A."/>
            <person name="Riano-Pachon D.M."/>
            <person name="Roberts A.W."/>
            <person name="Sato Y."/>
            <person name="Scheller H.V."/>
            <person name="Schulz B."/>
            <person name="Schulz C."/>
            <person name="Shakirov E.V."/>
            <person name="Shibagaki N."/>
            <person name="Shinohara N."/>
            <person name="Shippen D.E."/>
            <person name="Soerensen I."/>
            <person name="Sotooka R."/>
            <person name="Sugimoto N."/>
            <person name="Sugita M."/>
            <person name="Sumikawa N."/>
            <person name="Tanurdzic M."/>
            <person name="Theissen G."/>
            <person name="Ulvskov P."/>
            <person name="Wakazuki S."/>
            <person name="Weng J.K."/>
            <person name="Willats W.W."/>
            <person name="Wipf D."/>
            <person name="Wolf P.G."/>
            <person name="Yang L."/>
            <person name="Zimmer A.D."/>
            <person name="Zhu Q."/>
            <person name="Mitros T."/>
            <person name="Hellsten U."/>
            <person name="Loque D."/>
            <person name="Otillar R."/>
            <person name="Salamov A."/>
            <person name="Schmutz J."/>
            <person name="Shapiro H."/>
            <person name="Lindquist E."/>
            <person name="Lucas S."/>
            <person name="Rokhsar D."/>
            <person name="Grigoriev I.V."/>
        </authorList>
    </citation>
    <scope>NUCLEOTIDE SEQUENCE [LARGE SCALE GENOMIC DNA]</scope>
</reference>
<dbReference type="GO" id="GO:0043531">
    <property type="term" value="F:ADP binding"/>
    <property type="evidence" value="ECO:0007669"/>
    <property type="project" value="InterPro"/>
</dbReference>
<dbReference type="KEGG" id="smo:SELMODRAFT_419040"/>
<dbReference type="InterPro" id="IPR042197">
    <property type="entry name" value="Apaf_helical"/>
</dbReference>
<organism evidence="7">
    <name type="scientific">Selaginella moellendorffii</name>
    <name type="common">Spikemoss</name>
    <dbReference type="NCBI Taxonomy" id="88036"/>
    <lineage>
        <taxon>Eukaryota</taxon>
        <taxon>Viridiplantae</taxon>
        <taxon>Streptophyta</taxon>
        <taxon>Embryophyta</taxon>
        <taxon>Tracheophyta</taxon>
        <taxon>Lycopodiopsida</taxon>
        <taxon>Selaginellales</taxon>
        <taxon>Selaginellaceae</taxon>
        <taxon>Selaginella</taxon>
    </lineage>
</organism>
<dbReference type="InterPro" id="IPR055414">
    <property type="entry name" value="LRR_R13L4/SHOC2-like"/>
</dbReference>
<accession>D8S7M5</accession>
<dbReference type="InterPro" id="IPR027417">
    <property type="entry name" value="P-loop_NTPase"/>
</dbReference>
<keyword evidence="2" id="KW-0677">Repeat</keyword>
<dbReference type="PANTHER" id="PTHR36766:SF30">
    <property type="entry name" value="TIR-NBS TYPE DISEASE RESISTANCE PROTEIN-RELATED"/>
    <property type="match status" value="1"/>
</dbReference>
<keyword evidence="1" id="KW-0433">Leucine-rich repeat</keyword>
<protein>
    <submittedName>
        <fullName evidence="6">Uncharacterized protein</fullName>
    </submittedName>
</protein>
<evidence type="ECO:0000313" key="7">
    <source>
        <dbReference type="Proteomes" id="UP000001514"/>
    </source>
</evidence>
<feature type="domain" description="Disease resistance R13L4/SHOC-2-like LRR" evidence="4">
    <location>
        <begin position="170"/>
        <end position="288"/>
    </location>
</feature>
<evidence type="ECO:0000259" key="5">
    <source>
        <dbReference type="Pfam" id="PF25019"/>
    </source>
</evidence>
<name>D8S7M5_SELML</name>
<dbReference type="PRINTS" id="PR00364">
    <property type="entry name" value="DISEASERSIST"/>
</dbReference>
<dbReference type="OMA" id="NFELREC"/>
<evidence type="ECO:0000256" key="2">
    <source>
        <dbReference type="ARBA" id="ARBA00022737"/>
    </source>
</evidence>
<dbReference type="InterPro" id="IPR056789">
    <property type="entry name" value="LRR_R13L1-DRL21"/>
</dbReference>
<proteinExistence type="predicted"/>
<dbReference type="InterPro" id="IPR032675">
    <property type="entry name" value="LRR_dom_sf"/>
</dbReference>
<dbReference type="Gramene" id="EFJ19636">
    <property type="protein sequence ID" value="EFJ19636"/>
    <property type="gene ID" value="SELMODRAFT_419040"/>
</dbReference>
<dbReference type="SUPFAM" id="SSF52540">
    <property type="entry name" value="P-loop containing nucleoside triphosphate hydrolases"/>
    <property type="match status" value="1"/>
</dbReference>
<evidence type="ECO:0000313" key="6">
    <source>
        <dbReference type="EMBL" id="EFJ19636.1"/>
    </source>
</evidence>
<dbReference type="SUPFAM" id="SSF52058">
    <property type="entry name" value="L domain-like"/>
    <property type="match status" value="1"/>
</dbReference>
<feature type="domain" description="R13L1/DRL21-like LRR repeat region" evidence="5">
    <location>
        <begin position="547"/>
        <end position="611"/>
    </location>
</feature>
<dbReference type="Gene3D" id="3.80.10.10">
    <property type="entry name" value="Ribonuclease Inhibitor"/>
    <property type="match status" value="3"/>
</dbReference>
<dbReference type="EMBL" id="GL377605">
    <property type="protein sequence ID" value="EFJ19636.1"/>
    <property type="molecule type" value="Genomic_DNA"/>
</dbReference>